<comment type="caution">
    <text evidence="8">The sequence shown here is derived from an EMBL/GenBank/DDBJ whole genome shotgun (WGS) entry which is preliminary data.</text>
</comment>
<feature type="transmembrane region" description="Helical" evidence="6">
    <location>
        <begin position="98"/>
        <end position="120"/>
    </location>
</feature>
<keyword evidence="5 6" id="KW-0472">Membrane</keyword>
<organism evidence="8 9">
    <name type="scientific">Hypothenemus hampei</name>
    <name type="common">Coffee berry borer</name>
    <dbReference type="NCBI Taxonomy" id="57062"/>
    <lineage>
        <taxon>Eukaryota</taxon>
        <taxon>Metazoa</taxon>
        <taxon>Ecdysozoa</taxon>
        <taxon>Arthropoda</taxon>
        <taxon>Hexapoda</taxon>
        <taxon>Insecta</taxon>
        <taxon>Pterygota</taxon>
        <taxon>Neoptera</taxon>
        <taxon>Endopterygota</taxon>
        <taxon>Coleoptera</taxon>
        <taxon>Polyphaga</taxon>
        <taxon>Cucujiformia</taxon>
        <taxon>Curculionidae</taxon>
        <taxon>Scolytinae</taxon>
        <taxon>Hypothenemus</taxon>
    </lineage>
</organism>
<evidence type="ECO:0000313" key="8">
    <source>
        <dbReference type="EMBL" id="KAL1490399.1"/>
    </source>
</evidence>
<evidence type="ECO:0000256" key="1">
    <source>
        <dbReference type="ARBA" id="ARBA00004167"/>
    </source>
</evidence>
<evidence type="ECO:0000256" key="5">
    <source>
        <dbReference type="ARBA" id="ARBA00023136"/>
    </source>
</evidence>
<dbReference type="PANTHER" id="PTHR21377">
    <property type="entry name" value="PROTEIN FAM210B, MITOCHONDRIAL"/>
    <property type="match status" value="1"/>
</dbReference>
<evidence type="ECO:0000256" key="3">
    <source>
        <dbReference type="ARBA" id="ARBA00022989"/>
    </source>
</evidence>
<evidence type="ECO:0000256" key="4">
    <source>
        <dbReference type="ARBA" id="ARBA00023054"/>
    </source>
</evidence>
<gene>
    <name evidence="8" type="ORF">ABEB36_013104</name>
</gene>
<evidence type="ECO:0000256" key="2">
    <source>
        <dbReference type="ARBA" id="ARBA00022692"/>
    </source>
</evidence>
<evidence type="ECO:0000256" key="6">
    <source>
        <dbReference type="SAM" id="Phobius"/>
    </source>
</evidence>
<name>A0ABD1E9J8_HYPHA</name>
<evidence type="ECO:0000259" key="7">
    <source>
        <dbReference type="Pfam" id="PF06916"/>
    </source>
</evidence>
<dbReference type="Proteomes" id="UP001566132">
    <property type="component" value="Unassembled WGS sequence"/>
</dbReference>
<evidence type="ECO:0000313" key="9">
    <source>
        <dbReference type="Proteomes" id="UP001566132"/>
    </source>
</evidence>
<keyword evidence="9" id="KW-1185">Reference proteome</keyword>
<protein>
    <recommendedName>
        <fullName evidence="7">DUF1279 domain-containing protein</fullName>
    </recommendedName>
</protein>
<dbReference type="GO" id="GO:0016020">
    <property type="term" value="C:membrane"/>
    <property type="evidence" value="ECO:0007669"/>
    <property type="project" value="UniProtKB-SubCell"/>
</dbReference>
<proteinExistence type="predicted"/>
<dbReference type="PANTHER" id="PTHR21377:SF1">
    <property type="entry name" value="PROTEIN FAM210A"/>
    <property type="match status" value="1"/>
</dbReference>
<accession>A0ABD1E9J8</accession>
<keyword evidence="3 6" id="KW-1133">Transmembrane helix</keyword>
<dbReference type="EMBL" id="JBDJPC010000010">
    <property type="protein sequence ID" value="KAL1490399.1"/>
    <property type="molecule type" value="Genomic_DNA"/>
</dbReference>
<reference evidence="8 9" key="1">
    <citation type="submission" date="2024-05" db="EMBL/GenBank/DDBJ databases">
        <title>Genetic variation in Jamaican populations of the coffee berry borer (Hypothenemus hampei).</title>
        <authorList>
            <person name="Errbii M."/>
            <person name="Myrie A."/>
        </authorList>
    </citation>
    <scope>NUCLEOTIDE SEQUENCE [LARGE SCALE GENOMIC DNA]</scope>
    <source>
        <strain evidence="8">JA-Hopewell-2020-01-JO</strain>
        <tissue evidence="8">Whole body</tissue>
    </source>
</reference>
<dbReference type="AlphaFoldDB" id="A0ABD1E9J8"/>
<sequence>MSLVVGRLLPKNLIVSSLRSRVVVKMQFQNYYALTPMDFKRNSYLHVYSNVKCNCNVLSTVGKCNYSVSNPNEPENEDKKEEKKLSLFQKFKNMYRDYWYVLVPVHIITSAVWLGGFYYVARSGVDVPSLLETLHFSEKIVNSMRSSSLGYFAITYGLYKISAPFRYTVTLGGTTISINYLTKWGYIKPVPSKERLKEMYVETKEVIKEKGENVIESVQKGVIDTKVEIKEKKESIITSVRESKDSIKRKVIGSATSQKQQNK</sequence>
<feature type="domain" description="DUF1279" evidence="7">
    <location>
        <begin position="89"/>
        <end position="175"/>
    </location>
</feature>
<dbReference type="InterPro" id="IPR045866">
    <property type="entry name" value="FAM210A/B-like"/>
</dbReference>
<dbReference type="Pfam" id="PF06916">
    <property type="entry name" value="FAM210A-B_dom"/>
    <property type="match status" value="1"/>
</dbReference>
<comment type="subcellular location">
    <subcellularLocation>
        <location evidence="1">Membrane</location>
        <topology evidence="1">Single-pass membrane protein</topology>
    </subcellularLocation>
</comment>
<keyword evidence="2 6" id="KW-0812">Transmembrane</keyword>
<dbReference type="InterPro" id="IPR009688">
    <property type="entry name" value="FAM210A/B-like_dom"/>
</dbReference>
<keyword evidence="4" id="KW-0175">Coiled coil</keyword>